<dbReference type="EMBL" id="ASWF01000002">
    <property type="protein sequence ID" value="EOT77977.1"/>
    <property type="molecule type" value="Genomic_DNA"/>
</dbReference>
<organism evidence="1 2">
    <name type="scientific">Enterococcus raffinosus ATCC 49464</name>
    <dbReference type="NCBI Taxonomy" id="1158602"/>
    <lineage>
        <taxon>Bacteria</taxon>
        <taxon>Bacillati</taxon>
        <taxon>Bacillota</taxon>
        <taxon>Bacilli</taxon>
        <taxon>Lactobacillales</taxon>
        <taxon>Enterococcaceae</taxon>
        <taxon>Enterococcus</taxon>
    </lineage>
</organism>
<protein>
    <recommendedName>
        <fullName evidence="3">Phage protein Gp37/Gp68</fullName>
    </recommendedName>
</protein>
<sequence length="55" mass="6650">MAMWNPWRGCRRVSEGCKYCFLFMKVTKNGRLIQARLKNLLNLMRRSKKRKMATK</sequence>
<reference evidence="1 2" key="1">
    <citation type="submission" date="2013-03" db="EMBL/GenBank/DDBJ databases">
        <title>The Genome Sequence of Enterococcus raffinosus ATCC_49464 (PacBio/Illumina hybrid assembly).</title>
        <authorList>
            <consortium name="The Broad Institute Genomics Platform"/>
            <consortium name="The Broad Institute Genome Sequencing Center for Infectious Disease"/>
            <person name="Earl A."/>
            <person name="Russ C."/>
            <person name="Gilmore M."/>
            <person name="Surin D."/>
            <person name="Walker B."/>
            <person name="Young S."/>
            <person name="Zeng Q."/>
            <person name="Gargeya S."/>
            <person name="Fitzgerald M."/>
            <person name="Haas B."/>
            <person name="Abouelleil A."/>
            <person name="Allen A.W."/>
            <person name="Alvarado L."/>
            <person name="Arachchi H.M."/>
            <person name="Berlin A.M."/>
            <person name="Chapman S.B."/>
            <person name="Gainer-Dewar J."/>
            <person name="Goldberg J."/>
            <person name="Griggs A."/>
            <person name="Gujja S."/>
            <person name="Hansen M."/>
            <person name="Howarth C."/>
            <person name="Imamovic A."/>
            <person name="Ireland A."/>
            <person name="Larimer J."/>
            <person name="McCowan C."/>
            <person name="Murphy C."/>
            <person name="Pearson M."/>
            <person name="Poon T.W."/>
            <person name="Priest M."/>
            <person name="Roberts A."/>
            <person name="Saif S."/>
            <person name="Shea T."/>
            <person name="Sisk P."/>
            <person name="Sykes S."/>
            <person name="Wortman J."/>
            <person name="Nusbaum C."/>
            <person name="Birren B."/>
        </authorList>
    </citation>
    <scope>NUCLEOTIDE SEQUENCE [LARGE SCALE GENOMIC DNA]</scope>
    <source>
        <strain evidence="1 2">ATCC 49464</strain>
    </source>
</reference>
<keyword evidence="2" id="KW-1185">Reference proteome</keyword>
<evidence type="ECO:0000313" key="1">
    <source>
        <dbReference type="EMBL" id="EOT77977.1"/>
    </source>
</evidence>
<evidence type="ECO:0008006" key="3">
    <source>
        <dbReference type="Google" id="ProtNLM"/>
    </source>
</evidence>
<dbReference type="Proteomes" id="UP000014158">
    <property type="component" value="Unassembled WGS sequence"/>
</dbReference>
<proteinExistence type="predicted"/>
<dbReference type="Pfam" id="PF07505">
    <property type="entry name" value="DUF5131"/>
    <property type="match status" value="1"/>
</dbReference>
<name>A0ABN0M7N3_9ENTE</name>
<gene>
    <name evidence="1" type="ORF">I590_01514</name>
</gene>
<accession>A0ABN0M7N3</accession>
<evidence type="ECO:0000313" key="2">
    <source>
        <dbReference type="Proteomes" id="UP000014158"/>
    </source>
</evidence>
<dbReference type="InterPro" id="IPR011101">
    <property type="entry name" value="DUF5131"/>
</dbReference>
<comment type="caution">
    <text evidence="1">The sequence shown here is derived from an EMBL/GenBank/DDBJ whole genome shotgun (WGS) entry which is preliminary data.</text>
</comment>